<evidence type="ECO:0000256" key="2">
    <source>
        <dbReference type="SAM" id="Phobius"/>
    </source>
</evidence>
<sequence>MRLRQRVDLLEVGVLDLLHDELGDAVAPPERQRHGPIMVDQADLDLTAVPGVHGSRRVDHAQARAGGKPGPGVHESGVALRQRHRDAGAHEGSFARLEGQIAGGDQVGSRVAGFGVGRDRDIGVESGQQDLHVRHGRRDYPEDVQKSAEAAGPAGDTPGQGNEKGCPEFRERLYASWWTWPLPVIGAVLMAAQVHMGYPGVRAWLPYVVLVPLAIAIPLWLGRTRVEVRDGELWAGEAHLPLRFVEDVEVVPGRDKRRTLGPDLDPAAYVLHRAWVPTSVRVWLDDPDDPTPYWIVSTRRPEKLAAALGHPTA</sequence>
<dbReference type="InterPro" id="IPR021443">
    <property type="entry name" value="DUF3093"/>
</dbReference>
<dbReference type="KEGG" id="sen:SACE_1806"/>
<gene>
    <name evidence="3" type="ordered locus">SACE_1806</name>
</gene>
<evidence type="ECO:0000313" key="4">
    <source>
        <dbReference type="Proteomes" id="UP000006728"/>
    </source>
</evidence>
<evidence type="ECO:0000313" key="3">
    <source>
        <dbReference type="EMBL" id="CAM01121.1"/>
    </source>
</evidence>
<dbReference type="HOGENOM" id="CLU_888224_0_0_11"/>
<organism evidence="3 4">
    <name type="scientific">Saccharopolyspora erythraea (strain ATCC 11635 / DSM 40517 / JCM 4748 / NBRC 13426 / NCIMB 8594 / NRRL 2338)</name>
    <dbReference type="NCBI Taxonomy" id="405948"/>
    <lineage>
        <taxon>Bacteria</taxon>
        <taxon>Bacillati</taxon>
        <taxon>Actinomycetota</taxon>
        <taxon>Actinomycetes</taxon>
        <taxon>Pseudonocardiales</taxon>
        <taxon>Pseudonocardiaceae</taxon>
        <taxon>Saccharopolyspora</taxon>
    </lineage>
</organism>
<name>A4FAP6_SACEN</name>
<evidence type="ECO:0000256" key="1">
    <source>
        <dbReference type="SAM" id="MobiDB-lite"/>
    </source>
</evidence>
<feature type="region of interest" description="Disordered" evidence="1">
    <location>
        <begin position="125"/>
        <end position="166"/>
    </location>
</feature>
<dbReference type="Proteomes" id="UP000006728">
    <property type="component" value="Chromosome"/>
</dbReference>
<protein>
    <recommendedName>
        <fullName evidence="5">DUF3093 domain-containing protein</fullName>
    </recommendedName>
</protein>
<keyword evidence="2" id="KW-0472">Membrane</keyword>
<dbReference type="eggNOG" id="ENOG5032TEI">
    <property type="taxonomic scope" value="Bacteria"/>
</dbReference>
<keyword evidence="2" id="KW-1133">Transmembrane helix</keyword>
<keyword evidence="2" id="KW-0812">Transmembrane</keyword>
<feature type="transmembrane region" description="Helical" evidence="2">
    <location>
        <begin position="177"/>
        <end position="198"/>
    </location>
</feature>
<keyword evidence="4" id="KW-1185">Reference proteome</keyword>
<dbReference type="EMBL" id="AM420293">
    <property type="protein sequence ID" value="CAM01121.1"/>
    <property type="molecule type" value="Genomic_DNA"/>
</dbReference>
<dbReference type="STRING" id="405948.SACE_1806"/>
<feature type="transmembrane region" description="Helical" evidence="2">
    <location>
        <begin position="204"/>
        <end position="221"/>
    </location>
</feature>
<dbReference type="Pfam" id="PF11292">
    <property type="entry name" value="DUF3093"/>
    <property type="match status" value="1"/>
</dbReference>
<proteinExistence type="predicted"/>
<dbReference type="AlphaFoldDB" id="A4FAP6"/>
<accession>A4FAP6</accession>
<evidence type="ECO:0008006" key="5">
    <source>
        <dbReference type="Google" id="ProtNLM"/>
    </source>
</evidence>
<reference evidence="3 4" key="1">
    <citation type="journal article" date="2007" name="Nat. Biotechnol.">
        <title>Complete genome sequence of the erythromycin-producing bacterium Saccharopolyspora erythraea NRRL23338.</title>
        <authorList>
            <person name="Oliynyk M."/>
            <person name="Samborskyy M."/>
            <person name="Lester J.B."/>
            <person name="Mironenko T."/>
            <person name="Scott N."/>
            <person name="Dickens S."/>
            <person name="Haydock S.F."/>
            <person name="Leadlay P.F."/>
        </authorList>
    </citation>
    <scope>NUCLEOTIDE SEQUENCE [LARGE SCALE GENOMIC DNA]</scope>
    <source>
        <strain evidence="4">ATCC 11635 / DSM 40517 / JCM 4748 / NBRC 13426 / NCIMB 8594 / NRRL 2338</strain>
    </source>
</reference>